<dbReference type="PANTHER" id="PTHR37211:SF1">
    <property type="entry name" value="EXPRESSED PROTEIN"/>
    <property type="match status" value="1"/>
</dbReference>
<gene>
    <name evidence="2" type="ORF">PSACC_00429</name>
</gene>
<dbReference type="Proteomes" id="UP000240830">
    <property type="component" value="Unassembled WGS sequence"/>
</dbReference>
<sequence length="315" mass="35430">MTRESHKLHLKTLLRSGSNIGCSAELEPGAKSHKKTMAAMADKHECYQLAVQDARIEVRNLVNIFAELSLTTCAMQRIVPTILLEDFCGTALLCREWVAKFPLRRAYGIDLDADVLEYSQKKLVDSNLVGSVRLIQGDVLCSKLGNCPPPHIIVAFNYGICYFHKFSILVEYFKRCKNILAPGGLFICDLFNAFAAEGSGNLGYRKGCGAFDYIFEQSNIDLVSNTCHCHISFKFKDGSWMKRAFSYHFRMWTLAEVRDAMLEAGFVKVDFFLSYDDGTAGSDEKTYTHVSQKITNVNRPWSAYITGTCNVDMIL</sequence>
<dbReference type="Gene3D" id="2.20.25.110">
    <property type="entry name" value="S-adenosyl-L-methionine-dependent methyltransferases"/>
    <property type="match status" value="1"/>
</dbReference>
<dbReference type="Gene3D" id="3.40.50.150">
    <property type="entry name" value="Vaccinia Virus protein VP39"/>
    <property type="match status" value="1"/>
</dbReference>
<feature type="domain" description="Methyltransferase" evidence="1">
    <location>
        <begin position="88"/>
        <end position="184"/>
    </location>
</feature>
<dbReference type="OrthoDB" id="3342809at2759"/>
<comment type="caution">
    <text evidence="2">The sequence shown here is derived from an EMBL/GenBank/DDBJ whole genome shotgun (WGS) entry which is preliminary data.</text>
</comment>
<protein>
    <recommendedName>
        <fullName evidence="1">Methyltransferase domain-containing protein</fullName>
    </recommendedName>
</protein>
<keyword evidence="3" id="KW-1185">Reference proteome</keyword>
<dbReference type="InterPro" id="IPR029063">
    <property type="entry name" value="SAM-dependent_MTases_sf"/>
</dbReference>
<dbReference type="PANTHER" id="PTHR37211">
    <property type="entry name" value="EXPRESSED PROTEIN"/>
    <property type="match status" value="1"/>
</dbReference>
<proteinExistence type="predicted"/>
<dbReference type="CDD" id="cd02440">
    <property type="entry name" value="AdoMet_MTases"/>
    <property type="match status" value="1"/>
</dbReference>
<reference evidence="2 3" key="1">
    <citation type="submission" date="2016-10" db="EMBL/GenBank/DDBJ databases">
        <title>The genome of Paramicrosporidium saccamoebae is the missing link in understanding Cryptomycota and Microsporidia evolution.</title>
        <authorList>
            <person name="Quandt C.A."/>
            <person name="Beaudet D."/>
            <person name="Corsaro D."/>
            <person name="Michel R."/>
            <person name="Corradi N."/>
            <person name="James T."/>
        </authorList>
    </citation>
    <scope>NUCLEOTIDE SEQUENCE [LARGE SCALE GENOMIC DNA]</scope>
    <source>
        <strain evidence="2 3">KSL3</strain>
    </source>
</reference>
<evidence type="ECO:0000259" key="1">
    <source>
        <dbReference type="Pfam" id="PF13649"/>
    </source>
</evidence>
<dbReference type="AlphaFoldDB" id="A0A2H9TPS5"/>
<dbReference type="Pfam" id="PF13649">
    <property type="entry name" value="Methyltransf_25"/>
    <property type="match status" value="1"/>
</dbReference>
<dbReference type="SUPFAM" id="SSF53335">
    <property type="entry name" value="S-adenosyl-L-methionine-dependent methyltransferases"/>
    <property type="match status" value="1"/>
</dbReference>
<evidence type="ECO:0000313" key="3">
    <source>
        <dbReference type="Proteomes" id="UP000240830"/>
    </source>
</evidence>
<accession>A0A2H9TPS5</accession>
<organism evidence="2 3">
    <name type="scientific">Paramicrosporidium saccamoebae</name>
    <dbReference type="NCBI Taxonomy" id="1246581"/>
    <lineage>
        <taxon>Eukaryota</taxon>
        <taxon>Fungi</taxon>
        <taxon>Fungi incertae sedis</taxon>
        <taxon>Cryptomycota</taxon>
        <taxon>Cryptomycota incertae sedis</taxon>
        <taxon>Paramicrosporidium</taxon>
    </lineage>
</organism>
<dbReference type="InterPro" id="IPR041698">
    <property type="entry name" value="Methyltransf_25"/>
</dbReference>
<evidence type="ECO:0000313" key="2">
    <source>
        <dbReference type="EMBL" id="PJF19757.1"/>
    </source>
</evidence>
<dbReference type="EMBL" id="MTSL01000041">
    <property type="protein sequence ID" value="PJF19757.1"/>
    <property type="molecule type" value="Genomic_DNA"/>
</dbReference>
<name>A0A2H9TPS5_9FUNG</name>